<evidence type="ECO:0000256" key="5">
    <source>
        <dbReference type="PROSITE-ProRule" id="PRU10141"/>
    </source>
</evidence>
<dbReference type="AlphaFoldDB" id="A0AAD5ZV71"/>
<dbReference type="PANTHER" id="PTHR48011:SF4">
    <property type="entry name" value="MITOGEN-ACTIVATED PROTEIN KINASE KINASE KINASE 19"/>
    <property type="match status" value="1"/>
</dbReference>
<proteinExistence type="inferred from homology"/>
<dbReference type="EMBL" id="JAMRDG010000001">
    <property type="protein sequence ID" value="KAJ3704685.1"/>
    <property type="molecule type" value="Genomic_DNA"/>
</dbReference>
<protein>
    <recommendedName>
        <fullName evidence="8">Protein kinase domain-containing protein</fullName>
    </recommendedName>
</protein>
<keyword evidence="4 5" id="KW-0067">ATP-binding</keyword>
<dbReference type="InterPro" id="IPR000719">
    <property type="entry name" value="Prot_kinase_dom"/>
</dbReference>
<evidence type="ECO:0000256" key="7">
    <source>
        <dbReference type="SAM" id="MobiDB-lite"/>
    </source>
</evidence>
<evidence type="ECO:0000256" key="2">
    <source>
        <dbReference type="ARBA" id="ARBA00022741"/>
    </source>
</evidence>
<name>A0AAD5ZV71_9POAL</name>
<dbReference type="Proteomes" id="UP001210211">
    <property type="component" value="Unassembled WGS sequence"/>
</dbReference>
<evidence type="ECO:0000256" key="4">
    <source>
        <dbReference type="ARBA" id="ARBA00022840"/>
    </source>
</evidence>
<dbReference type="InterPro" id="IPR052751">
    <property type="entry name" value="Plant_MAPKKK"/>
</dbReference>
<dbReference type="PANTHER" id="PTHR48011">
    <property type="entry name" value="CCR4-NOT TRANSCRIPTIONAL COMPLEX SUBUNIT CAF120-RELATED"/>
    <property type="match status" value="1"/>
</dbReference>
<evidence type="ECO:0000259" key="8">
    <source>
        <dbReference type="PROSITE" id="PS50011"/>
    </source>
</evidence>
<evidence type="ECO:0000256" key="6">
    <source>
        <dbReference type="RuleBase" id="RU000304"/>
    </source>
</evidence>
<feature type="compositionally biased region" description="Acidic residues" evidence="7">
    <location>
        <begin position="296"/>
        <end position="313"/>
    </location>
</feature>
<feature type="binding site" evidence="5">
    <location>
        <position position="36"/>
    </location>
    <ligand>
        <name>ATP</name>
        <dbReference type="ChEBI" id="CHEBI:30616"/>
    </ligand>
</feature>
<keyword evidence="6" id="KW-0723">Serine/threonine-protein kinase</keyword>
<gene>
    <name evidence="9" type="ORF">LUZ61_008390</name>
</gene>
<feature type="domain" description="Protein kinase" evidence="8">
    <location>
        <begin position="7"/>
        <end position="263"/>
    </location>
</feature>
<keyword evidence="1" id="KW-0808">Transferase</keyword>
<sequence>MASVPRLTRLCTLGTGATATVSLASDLDSGCLYAIKSAELSRASPLQHEHGILSSLSSPHVISCHGSYASNSHFHLLLEFAAGGSLFDRIKSHGEGHLDECDIRSYARDILLGLSYLHSNSICHGDIKNHNILIGSDGHAKIADFGAAMQMGETHDGKPGPLLGTPSFMAPEVARGEKRGPAADIWALGCAIIEMATGKAPWHGIIKDQDVVSAVYQIGFCSDSVPEMPDWISQDGKNFLMNCLKRDPCERWSAEKLLNHPYVRLYEPVMKRDGSSVPTFSPQSALDFGLVFHDSETEDEDEDEDEAEEEETGLDATERIQELAGFGFGARLFDWDSNEDGWVEVRGSSNGGENVADENGECEHRDHQVEFLDYRDDTDLVFENLHLDVNFVDVLDRIHEEGDCLLQSTYEFDAQQHSTAQKEKNETDGAGAWSAAFSFCQALRQARLGDW</sequence>
<dbReference type="GO" id="GO:0004674">
    <property type="term" value="F:protein serine/threonine kinase activity"/>
    <property type="evidence" value="ECO:0007669"/>
    <property type="project" value="UniProtKB-KW"/>
</dbReference>
<dbReference type="Gene3D" id="1.10.510.10">
    <property type="entry name" value="Transferase(Phosphotransferase) domain 1"/>
    <property type="match status" value="1"/>
</dbReference>
<evidence type="ECO:0000313" key="10">
    <source>
        <dbReference type="Proteomes" id="UP001210211"/>
    </source>
</evidence>
<dbReference type="InterPro" id="IPR017441">
    <property type="entry name" value="Protein_kinase_ATP_BS"/>
</dbReference>
<dbReference type="CDD" id="cd06606">
    <property type="entry name" value="STKc_MAPKKK"/>
    <property type="match status" value="1"/>
</dbReference>
<dbReference type="PROSITE" id="PS00108">
    <property type="entry name" value="PROTEIN_KINASE_ST"/>
    <property type="match status" value="1"/>
</dbReference>
<keyword evidence="10" id="KW-1185">Reference proteome</keyword>
<accession>A0AAD5ZV71</accession>
<dbReference type="InterPro" id="IPR011009">
    <property type="entry name" value="Kinase-like_dom_sf"/>
</dbReference>
<comment type="caution">
    <text evidence="9">The sequence shown here is derived from an EMBL/GenBank/DDBJ whole genome shotgun (WGS) entry which is preliminary data.</text>
</comment>
<dbReference type="PROSITE" id="PS00107">
    <property type="entry name" value="PROTEIN_KINASE_ATP"/>
    <property type="match status" value="1"/>
</dbReference>
<keyword evidence="3" id="KW-0418">Kinase</keyword>
<evidence type="ECO:0000256" key="3">
    <source>
        <dbReference type="ARBA" id="ARBA00022777"/>
    </source>
</evidence>
<dbReference type="Pfam" id="PF00069">
    <property type="entry name" value="Pkinase"/>
    <property type="match status" value="1"/>
</dbReference>
<feature type="region of interest" description="Disordered" evidence="7">
    <location>
        <begin position="295"/>
        <end position="314"/>
    </location>
</feature>
<dbReference type="SMART" id="SM00220">
    <property type="entry name" value="S_TKc"/>
    <property type="match status" value="1"/>
</dbReference>
<keyword evidence="2 5" id="KW-0547">Nucleotide-binding</keyword>
<evidence type="ECO:0000313" key="9">
    <source>
        <dbReference type="EMBL" id="KAJ3704685.1"/>
    </source>
</evidence>
<dbReference type="GO" id="GO:0005524">
    <property type="term" value="F:ATP binding"/>
    <property type="evidence" value="ECO:0007669"/>
    <property type="project" value="UniProtKB-UniRule"/>
</dbReference>
<dbReference type="PROSITE" id="PS50011">
    <property type="entry name" value="PROTEIN_KINASE_DOM"/>
    <property type="match status" value="1"/>
</dbReference>
<dbReference type="InterPro" id="IPR008271">
    <property type="entry name" value="Ser/Thr_kinase_AS"/>
</dbReference>
<dbReference type="GO" id="GO:0007165">
    <property type="term" value="P:signal transduction"/>
    <property type="evidence" value="ECO:0007669"/>
    <property type="project" value="TreeGrafter"/>
</dbReference>
<evidence type="ECO:0000256" key="1">
    <source>
        <dbReference type="ARBA" id="ARBA00022679"/>
    </source>
</evidence>
<reference evidence="9 10" key="1">
    <citation type="journal article" date="2022" name="Cell">
        <title>Repeat-based holocentromeres influence genome architecture and karyotype evolution.</title>
        <authorList>
            <person name="Hofstatter P.G."/>
            <person name="Thangavel G."/>
            <person name="Lux T."/>
            <person name="Neumann P."/>
            <person name="Vondrak T."/>
            <person name="Novak P."/>
            <person name="Zhang M."/>
            <person name="Costa L."/>
            <person name="Castellani M."/>
            <person name="Scott A."/>
            <person name="Toegelov H."/>
            <person name="Fuchs J."/>
            <person name="Mata-Sucre Y."/>
            <person name="Dias Y."/>
            <person name="Vanzela A.L.L."/>
            <person name="Huettel B."/>
            <person name="Almeida C.C.S."/>
            <person name="Simkova H."/>
            <person name="Souza G."/>
            <person name="Pedrosa-Harand A."/>
            <person name="Macas J."/>
            <person name="Mayer K.F.X."/>
            <person name="Houben A."/>
            <person name="Marques A."/>
        </authorList>
    </citation>
    <scope>NUCLEOTIDE SEQUENCE [LARGE SCALE GENOMIC DNA]</scope>
    <source>
        <strain evidence="9">RhyTen1mFocal</strain>
    </source>
</reference>
<comment type="similarity">
    <text evidence="6">Belongs to the protein kinase superfamily.</text>
</comment>
<organism evidence="9 10">
    <name type="scientific">Rhynchospora tenuis</name>
    <dbReference type="NCBI Taxonomy" id="198213"/>
    <lineage>
        <taxon>Eukaryota</taxon>
        <taxon>Viridiplantae</taxon>
        <taxon>Streptophyta</taxon>
        <taxon>Embryophyta</taxon>
        <taxon>Tracheophyta</taxon>
        <taxon>Spermatophyta</taxon>
        <taxon>Magnoliopsida</taxon>
        <taxon>Liliopsida</taxon>
        <taxon>Poales</taxon>
        <taxon>Cyperaceae</taxon>
        <taxon>Cyperoideae</taxon>
        <taxon>Rhynchosporeae</taxon>
        <taxon>Rhynchospora</taxon>
    </lineage>
</organism>
<dbReference type="SUPFAM" id="SSF56112">
    <property type="entry name" value="Protein kinase-like (PK-like)"/>
    <property type="match status" value="1"/>
</dbReference>